<dbReference type="GeneTree" id="ENSGT00940000166673"/>
<dbReference type="OMA" id="HINSRWI"/>
<keyword evidence="2" id="KW-1185">Reference proteome</keyword>
<dbReference type="AlphaFoldDB" id="A0A8I3WVH4"/>
<organism evidence="1 2">
    <name type="scientific">Callithrix jacchus</name>
    <name type="common">White-tufted-ear marmoset</name>
    <name type="synonym">Simia Jacchus</name>
    <dbReference type="NCBI Taxonomy" id="9483"/>
    <lineage>
        <taxon>Eukaryota</taxon>
        <taxon>Metazoa</taxon>
        <taxon>Chordata</taxon>
        <taxon>Craniata</taxon>
        <taxon>Vertebrata</taxon>
        <taxon>Euteleostomi</taxon>
        <taxon>Mammalia</taxon>
        <taxon>Eutheria</taxon>
        <taxon>Euarchontoglires</taxon>
        <taxon>Primates</taxon>
        <taxon>Haplorrhini</taxon>
        <taxon>Platyrrhini</taxon>
        <taxon>Cebidae</taxon>
        <taxon>Callitrichinae</taxon>
        <taxon>Callithrix</taxon>
        <taxon>Callithrix</taxon>
    </lineage>
</organism>
<sequence>MKQGLCDFHSTSLKQTIFMNKTPKALATKAKIDKWDLMKLHSFCTAKETVTRVDRQPTEWEKIFAVYPSDKGLISRIYKELKQIYRKKTNKPIQKWAKDMNRYFTKEDIYEANNHMKKCSSSLVIREMQIKTTLRYHLTPVRMAIIKNLETTDAGEDVEKKEHFYTVGSVN</sequence>
<accession>A0A8I3WVH4</accession>
<name>A0A8I3WVH4_CALJA</name>
<dbReference type="Ensembl" id="ENSCJAT00000118363.1">
    <property type="protein sequence ID" value="ENSCJAP00000087773.1"/>
    <property type="gene ID" value="ENSCJAG00000084864.1"/>
</dbReference>
<reference evidence="1" key="2">
    <citation type="submission" date="2025-08" db="UniProtKB">
        <authorList>
            <consortium name="Ensembl"/>
        </authorList>
    </citation>
    <scope>IDENTIFICATION</scope>
</reference>
<evidence type="ECO:0000313" key="1">
    <source>
        <dbReference type="Ensembl" id="ENSCJAP00000087773.1"/>
    </source>
</evidence>
<proteinExistence type="predicted"/>
<protein>
    <submittedName>
        <fullName evidence="1">Uncharacterized protein</fullName>
    </submittedName>
</protein>
<reference evidence="1" key="3">
    <citation type="submission" date="2025-09" db="UniProtKB">
        <authorList>
            <consortium name="Ensembl"/>
        </authorList>
    </citation>
    <scope>IDENTIFICATION</scope>
</reference>
<reference evidence="1 2" key="1">
    <citation type="submission" date="2009-03" db="EMBL/GenBank/DDBJ databases">
        <authorList>
            <person name="Warren W."/>
            <person name="Ye L."/>
            <person name="Minx P."/>
            <person name="Worley K."/>
            <person name="Gibbs R."/>
            <person name="Wilson R.K."/>
        </authorList>
    </citation>
    <scope>NUCLEOTIDE SEQUENCE [LARGE SCALE GENOMIC DNA]</scope>
</reference>
<dbReference type="Proteomes" id="UP000008225">
    <property type="component" value="Chromosome X"/>
</dbReference>
<evidence type="ECO:0000313" key="2">
    <source>
        <dbReference type="Proteomes" id="UP000008225"/>
    </source>
</evidence>